<keyword evidence="4" id="KW-1185">Reference proteome</keyword>
<dbReference type="PANTHER" id="PTHR33625">
    <property type="entry name" value="OS08G0179900 PROTEIN"/>
    <property type="match status" value="1"/>
</dbReference>
<evidence type="ECO:0000313" key="3">
    <source>
        <dbReference type="EMBL" id="PKI65679.1"/>
    </source>
</evidence>
<protein>
    <submittedName>
        <fullName evidence="3">Uncharacterized protein</fullName>
    </submittedName>
</protein>
<keyword evidence="2" id="KW-0812">Transmembrane</keyword>
<comment type="caution">
    <text evidence="3">The sequence shown here is derived from an EMBL/GenBank/DDBJ whole genome shotgun (WGS) entry which is preliminary data.</text>
</comment>
<keyword evidence="2" id="KW-0472">Membrane</keyword>
<feature type="region of interest" description="Disordered" evidence="1">
    <location>
        <begin position="132"/>
        <end position="162"/>
    </location>
</feature>
<feature type="region of interest" description="Disordered" evidence="1">
    <location>
        <begin position="239"/>
        <end position="259"/>
    </location>
</feature>
<sequence length="331" mass="34302">MGGGGVIRAVGKVAGIGAAASRGFRGANPAPVAEHPARGASRNVAAIVSSKSGVVSAGDVSPVAVQKPAWEMDDWELAGGEGDLVMSSGEPMPRVVFGAAPSFQEAKAATDELKDALEKVYLSSPAANESGISIPLGHPSDQPLQSDSEVESKHLVSSESAVAPPARKHVVQAFRMLTQSPAAQNVVASIASDLNVWNAVLQNEALVDFVQTQKATVQFPSEEPNMESLVEHVASQGGISTKSLDESNSESESGNSRNGFRSFLQNMKHAVEDMVSEVSDFFQNIFGPKAEDKASTAGSGDGGSTFMEAAPGAYFVGLAVLAILVVLLKRA</sequence>
<keyword evidence="2" id="KW-1133">Transmembrane helix</keyword>
<evidence type="ECO:0000313" key="4">
    <source>
        <dbReference type="Proteomes" id="UP000233551"/>
    </source>
</evidence>
<dbReference type="STRING" id="22663.A0A2I0KAX5"/>
<name>A0A2I0KAX5_PUNGR</name>
<dbReference type="PANTHER" id="PTHR33625:SF4">
    <property type="entry name" value="OS08G0179900 PROTEIN"/>
    <property type="match status" value="1"/>
</dbReference>
<feature type="compositionally biased region" description="Low complexity" evidence="1">
    <location>
        <begin position="250"/>
        <end position="259"/>
    </location>
</feature>
<evidence type="ECO:0000256" key="2">
    <source>
        <dbReference type="SAM" id="Phobius"/>
    </source>
</evidence>
<feature type="transmembrane region" description="Helical" evidence="2">
    <location>
        <begin position="309"/>
        <end position="328"/>
    </location>
</feature>
<dbReference type="EMBL" id="PGOL01000737">
    <property type="protein sequence ID" value="PKI65679.1"/>
    <property type="molecule type" value="Genomic_DNA"/>
</dbReference>
<proteinExistence type="predicted"/>
<evidence type="ECO:0000256" key="1">
    <source>
        <dbReference type="SAM" id="MobiDB-lite"/>
    </source>
</evidence>
<dbReference type="Proteomes" id="UP000233551">
    <property type="component" value="Unassembled WGS sequence"/>
</dbReference>
<organism evidence="3 4">
    <name type="scientific">Punica granatum</name>
    <name type="common">Pomegranate</name>
    <dbReference type="NCBI Taxonomy" id="22663"/>
    <lineage>
        <taxon>Eukaryota</taxon>
        <taxon>Viridiplantae</taxon>
        <taxon>Streptophyta</taxon>
        <taxon>Embryophyta</taxon>
        <taxon>Tracheophyta</taxon>
        <taxon>Spermatophyta</taxon>
        <taxon>Magnoliopsida</taxon>
        <taxon>eudicotyledons</taxon>
        <taxon>Gunneridae</taxon>
        <taxon>Pentapetalae</taxon>
        <taxon>rosids</taxon>
        <taxon>malvids</taxon>
        <taxon>Myrtales</taxon>
        <taxon>Lythraceae</taxon>
        <taxon>Punica</taxon>
    </lineage>
</organism>
<dbReference type="AlphaFoldDB" id="A0A2I0KAX5"/>
<accession>A0A2I0KAX5</accession>
<reference evidence="3 4" key="1">
    <citation type="submission" date="2017-11" db="EMBL/GenBank/DDBJ databases">
        <title>De-novo sequencing of pomegranate (Punica granatum L.) genome.</title>
        <authorList>
            <person name="Akparov Z."/>
            <person name="Amiraslanov A."/>
            <person name="Hajiyeva S."/>
            <person name="Abbasov M."/>
            <person name="Kaur K."/>
            <person name="Hamwieh A."/>
            <person name="Solovyev V."/>
            <person name="Salamov A."/>
            <person name="Braich B."/>
            <person name="Kosarev P."/>
            <person name="Mahmoud A."/>
            <person name="Hajiyev E."/>
            <person name="Babayeva S."/>
            <person name="Izzatullayeva V."/>
            <person name="Mammadov A."/>
            <person name="Mammadov A."/>
            <person name="Sharifova S."/>
            <person name="Ojaghi J."/>
            <person name="Eynullazada K."/>
            <person name="Bayramov B."/>
            <person name="Abdulazimova A."/>
            <person name="Shahmuradov I."/>
        </authorList>
    </citation>
    <scope>NUCLEOTIDE SEQUENCE [LARGE SCALE GENOMIC DNA]</scope>
    <source>
        <strain evidence="4">cv. AG2017</strain>
        <tissue evidence="3">Leaf</tissue>
    </source>
</reference>
<gene>
    <name evidence="3" type="ORF">CRG98_013974</name>
</gene>